<organism evidence="2 3">
    <name type="scientific">Dreissena polymorpha</name>
    <name type="common">Zebra mussel</name>
    <name type="synonym">Mytilus polymorpha</name>
    <dbReference type="NCBI Taxonomy" id="45954"/>
    <lineage>
        <taxon>Eukaryota</taxon>
        <taxon>Metazoa</taxon>
        <taxon>Spiralia</taxon>
        <taxon>Lophotrochozoa</taxon>
        <taxon>Mollusca</taxon>
        <taxon>Bivalvia</taxon>
        <taxon>Autobranchia</taxon>
        <taxon>Heteroconchia</taxon>
        <taxon>Euheterodonta</taxon>
        <taxon>Imparidentia</taxon>
        <taxon>Neoheterodontei</taxon>
        <taxon>Myida</taxon>
        <taxon>Dreissenoidea</taxon>
        <taxon>Dreissenidae</taxon>
        <taxon>Dreissena</taxon>
    </lineage>
</organism>
<name>A0A9D4DVS2_DREPO</name>
<protein>
    <submittedName>
        <fullName evidence="2">Uncharacterized protein</fullName>
    </submittedName>
</protein>
<reference evidence="2" key="1">
    <citation type="journal article" date="2019" name="bioRxiv">
        <title>The Genome of the Zebra Mussel, Dreissena polymorpha: A Resource for Invasive Species Research.</title>
        <authorList>
            <person name="McCartney M.A."/>
            <person name="Auch B."/>
            <person name="Kono T."/>
            <person name="Mallez S."/>
            <person name="Zhang Y."/>
            <person name="Obille A."/>
            <person name="Becker A."/>
            <person name="Abrahante J.E."/>
            <person name="Garbe J."/>
            <person name="Badalamenti J.P."/>
            <person name="Herman A."/>
            <person name="Mangelson H."/>
            <person name="Liachko I."/>
            <person name="Sullivan S."/>
            <person name="Sone E.D."/>
            <person name="Koren S."/>
            <person name="Silverstein K.A.T."/>
            <person name="Beckman K.B."/>
            <person name="Gohl D.M."/>
        </authorList>
    </citation>
    <scope>NUCLEOTIDE SEQUENCE</scope>
    <source>
        <strain evidence="2">Duluth1</strain>
        <tissue evidence="2">Whole animal</tissue>
    </source>
</reference>
<feature type="region of interest" description="Disordered" evidence="1">
    <location>
        <begin position="17"/>
        <end position="69"/>
    </location>
</feature>
<reference evidence="2" key="2">
    <citation type="submission" date="2020-11" db="EMBL/GenBank/DDBJ databases">
        <authorList>
            <person name="McCartney M.A."/>
            <person name="Auch B."/>
            <person name="Kono T."/>
            <person name="Mallez S."/>
            <person name="Becker A."/>
            <person name="Gohl D.M."/>
            <person name="Silverstein K.A.T."/>
            <person name="Koren S."/>
            <person name="Bechman K.B."/>
            <person name="Herman A."/>
            <person name="Abrahante J.E."/>
            <person name="Garbe J."/>
        </authorList>
    </citation>
    <scope>NUCLEOTIDE SEQUENCE</scope>
    <source>
        <strain evidence="2">Duluth1</strain>
        <tissue evidence="2">Whole animal</tissue>
    </source>
</reference>
<dbReference type="EMBL" id="JAIWYP010000010">
    <property type="protein sequence ID" value="KAH3755520.1"/>
    <property type="molecule type" value="Genomic_DNA"/>
</dbReference>
<evidence type="ECO:0000256" key="1">
    <source>
        <dbReference type="SAM" id="MobiDB-lite"/>
    </source>
</evidence>
<accession>A0A9D4DVS2</accession>
<proteinExistence type="predicted"/>
<evidence type="ECO:0000313" key="2">
    <source>
        <dbReference type="EMBL" id="KAH3755520.1"/>
    </source>
</evidence>
<evidence type="ECO:0000313" key="3">
    <source>
        <dbReference type="Proteomes" id="UP000828390"/>
    </source>
</evidence>
<gene>
    <name evidence="2" type="ORF">DPMN_190216</name>
</gene>
<dbReference type="AlphaFoldDB" id="A0A9D4DVS2"/>
<feature type="compositionally biased region" description="Polar residues" evidence="1">
    <location>
        <begin position="17"/>
        <end position="30"/>
    </location>
</feature>
<feature type="compositionally biased region" description="Acidic residues" evidence="1">
    <location>
        <begin position="38"/>
        <end position="69"/>
    </location>
</feature>
<comment type="caution">
    <text evidence="2">The sequence shown here is derived from an EMBL/GenBank/DDBJ whole genome shotgun (WGS) entry which is preliminary data.</text>
</comment>
<keyword evidence="3" id="KW-1185">Reference proteome</keyword>
<sequence>MRCSCCDNSESLWVHDTTSPERTVGTTLTNGHLGGVQEIDDDDNDDEEEVEEVEDGDDDEEDEEEKDEEDLWICQLDSSFLKTIYSSFFYRPFSFLSVENFTYANGNSHNDDNKDKDNDDDDETSGWRMVTCSRLKRRLPNEDDDGRSEKLLVLGCCTI</sequence>
<dbReference type="Proteomes" id="UP000828390">
    <property type="component" value="Unassembled WGS sequence"/>
</dbReference>